<proteinExistence type="predicted"/>
<evidence type="ECO:0000313" key="2">
    <source>
        <dbReference type="EMBL" id="KAJ4394428.1"/>
    </source>
</evidence>
<dbReference type="Pfam" id="PF05176">
    <property type="entry name" value="ATP-synt_10"/>
    <property type="match status" value="1"/>
</dbReference>
<dbReference type="Proteomes" id="UP001140453">
    <property type="component" value="Unassembled WGS sequence"/>
</dbReference>
<dbReference type="AlphaFoldDB" id="A0A9W8YZM0"/>
<reference evidence="2" key="1">
    <citation type="submission" date="2022-10" db="EMBL/GenBank/DDBJ databases">
        <title>Tapping the CABI collections for fungal endophytes: first genome assemblies for Collariella, Neodidymelliopsis, Ascochyta clinopodiicola, Didymella pomorum, Didymosphaeria variabile, Neocosmospora piperis and Neocucurbitaria cava.</title>
        <authorList>
            <person name="Hill R."/>
        </authorList>
    </citation>
    <scope>NUCLEOTIDE SEQUENCE</scope>
    <source>
        <strain evidence="2">IMI 355082</strain>
    </source>
</reference>
<evidence type="ECO:0000256" key="1">
    <source>
        <dbReference type="SAM" id="MobiDB-lite"/>
    </source>
</evidence>
<protein>
    <submittedName>
        <fullName evidence="2">Mitochondrial ATPase complex subunit atp10</fullName>
    </submittedName>
</protein>
<accession>A0A9W8YZM0</accession>
<dbReference type="GO" id="GO:0033615">
    <property type="term" value="P:mitochondrial proton-transporting ATP synthase complex assembly"/>
    <property type="evidence" value="ECO:0007669"/>
    <property type="project" value="TreeGrafter"/>
</dbReference>
<keyword evidence="3" id="KW-1185">Reference proteome</keyword>
<evidence type="ECO:0000313" key="3">
    <source>
        <dbReference type="Proteomes" id="UP001140453"/>
    </source>
</evidence>
<dbReference type="PANTHER" id="PTHR28106:SF1">
    <property type="entry name" value="MITOCHONDRIAL ATPASE COMPLEX SUBUNIT ATP10"/>
    <property type="match status" value="1"/>
</dbReference>
<sequence>MLEQAMTRSFLRPSRQTLAPCLRCQWRTFSTTHPRLAGSNPKDGQPPAKASPSDSSEKAPLATSGEQETPAPEAHPLANAPRRYGRRVDHFEPTALLRPIGMQQPPQAGQNTGIDTRTIKQRRDDFVNWEKHLKRREELKEQMIRPYFRDWKNLDLHKGKTFLAPPRLFRHDKSLYFPNLFGRTLLKTTSLPRDTTPLLQGKASVVTLFSGVWAENQALSFMSEKANPGLHEILKAHKGHAQLVRVNIEDQSRLRYWLVRIMARWMRKSLLEENWGKYFMVRAGISDEIRESIGYLNGKVGYVYLVDGDCKIRWAGSGDANAEEVQSLTRGMTTLMTEMKNGVWGEGNLK</sequence>
<dbReference type="InterPro" id="IPR007849">
    <property type="entry name" value="ATP10"/>
</dbReference>
<comment type="caution">
    <text evidence="2">The sequence shown here is derived from an EMBL/GenBank/DDBJ whole genome shotgun (WGS) entry which is preliminary data.</text>
</comment>
<organism evidence="2 3">
    <name type="scientific">Gnomoniopsis smithogilvyi</name>
    <dbReference type="NCBI Taxonomy" id="1191159"/>
    <lineage>
        <taxon>Eukaryota</taxon>
        <taxon>Fungi</taxon>
        <taxon>Dikarya</taxon>
        <taxon>Ascomycota</taxon>
        <taxon>Pezizomycotina</taxon>
        <taxon>Sordariomycetes</taxon>
        <taxon>Sordariomycetidae</taxon>
        <taxon>Diaporthales</taxon>
        <taxon>Gnomoniaceae</taxon>
        <taxon>Gnomoniopsis</taxon>
    </lineage>
</organism>
<name>A0A9W8YZM0_9PEZI</name>
<dbReference type="PANTHER" id="PTHR28106">
    <property type="entry name" value="MITOCHONDRIAL ATPASE COMPLEX SUBUNIT ATP10"/>
    <property type="match status" value="1"/>
</dbReference>
<feature type="region of interest" description="Disordered" evidence="1">
    <location>
        <begin position="32"/>
        <end position="84"/>
    </location>
</feature>
<dbReference type="EMBL" id="JAPEVB010000002">
    <property type="protein sequence ID" value="KAJ4394428.1"/>
    <property type="molecule type" value="Genomic_DNA"/>
</dbReference>
<dbReference type="GO" id="GO:0005743">
    <property type="term" value="C:mitochondrial inner membrane"/>
    <property type="evidence" value="ECO:0007669"/>
    <property type="project" value="TreeGrafter"/>
</dbReference>
<dbReference type="OrthoDB" id="17089at2759"/>
<gene>
    <name evidence="2" type="primary">ATP10</name>
    <name evidence="2" type="ORF">N0V93_003646</name>
</gene>